<dbReference type="GO" id="GO:0046789">
    <property type="term" value="F:host cell surface receptor binding"/>
    <property type="evidence" value="ECO:0007669"/>
    <property type="project" value="InterPro"/>
</dbReference>
<dbReference type="Pfam" id="PF05424">
    <property type="entry name" value="Duffy_binding"/>
    <property type="match status" value="1"/>
</dbReference>
<dbReference type="Pfam" id="PF03011">
    <property type="entry name" value="PFEMP"/>
    <property type="match status" value="1"/>
</dbReference>
<evidence type="ECO:0000259" key="5">
    <source>
        <dbReference type="Pfam" id="PF22672"/>
    </source>
</evidence>
<feature type="non-terminal residue" evidence="6">
    <location>
        <position position="475"/>
    </location>
</feature>
<protein>
    <recommendedName>
        <fullName evidence="8">Duffy-binding-like domain-containing protein</fullName>
    </recommendedName>
</protein>
<evidence type="ECO:0008006" key="8">
    <source>
        <dbReference type="Google" id="ProtNLM"/>
    </source>
</evidence>
<feature type="domain" description="Cysteine-rich interdomain region 1 gamma" evidence="4">
    <location>
        <begin position="313"/>
        <end position="367"/>
    </location>
</feature>
<evidence type="ECO:0000313" key="7">
    <source>
        <dbReference type="Proteomes" id="UP000030694"/>
    </source>
</evidence>
<dbReference type="OMA" id="NTEETFQ"/>
<feature type="domain" description="Duffy-binding-like" evidence="5">
    <location>
        <begin position="120"/>
        <end position="264"/>
    </location>
</feature>
<proteinExistence type="predicted"/>
<dbReference type="InterPro" id="IPR004258">
    <property type="entry name" value="DBL"/>
</dbReference>
<dbReference type="InterPro" id="IPR054595">
    <property type="entry name" value="DBL_C"/>
</dbReference>
<evidence type="ECO:0000313" key="6">
    <source>
        <dbReference type="EMBL" id="ETW58087.1"/>
    </source>
</evidence>
<feature type="domain" description="Duffy-antigen binding" evidence="3">
    <location>
        <begin position="2"/>
        <end position="73"/>
    </location>
</feature>
<reference evidence="6 7" key="1">
    <citation type="submission" date="2013-02" db="EMBL/GenBank/DDBJ databases">
        <title>The Genome Annotation of Plasmodium falciparum CAMP/Malaysia.</title>
        <authorList>
            <consortium name="The Broad Institute Genome Sequencing Platform"/>
            <consortium name="The Broad Institute Genome Sequencing Center for Infectious Disease"/>
            <person name="Neafsey D."/>
            <person name="Hoffman S."/>
            <person name="Volkman S."/>
            <person name="Rosenthal P."/>
            <person name="Walker B."/>
            <person name="Young S.K."/>
            <person name="Zeng Q."/>
            <person name="Gargeya S."/>
            <person name="Fitzgerald M."/>
            <person name="Haas B."/>
            <person name="Abouelleil A."/>
            <person name="Allen A.W."/>
            <person name="Alvarado L."/>
            <person name="Arachchi H.M."/>
            <person name="Berlin A.M."/>
            <person name="Chapman S.B."/>
            <person name="Gainer-Dewar J."/>
            <person name="Goldberg J."/>
            <person name="Griggs A."/>
            <person name="Gujja S."/>
            <person name="Hansen M."/>
            <person name="Howarth C."/>
            <person name="Imamovic A."/>
            <person name="Ireland A."/>
            <person name="Larimer J."/>
            <person name="McCowan C."/>
            <person name="Murphy C."/>
            <person name="Pearson M."/>
            <person name="Poon T.W."/>
            <person name="Priest M."/>
            <person name="Roberts A."/>
            <person name="Saif S."/>
            <person name="Shea T."/>
            <person name="Sisk P."/>
            <person name="Sykes S."/>
            <person name="Wortman J."/>
            <person name="Nusbaum C."/>
            <person name="Birren B."/>
        </authorList>
    </citation>
    <scope>NUCLEOTIDE SEQUENCE [LARGE SCALE GENOMIC DNA]</scope>
    <source>
        <strain evidence="6 7">CAMP/Malaysia</strain>
    </source>
</reference>
<evidence type="ECO:0000259" key="2">
    <source>
        <dbReference type="Pfam" id="PF03011"/>
    </source>
</evidence>
<feature type="region of interest" description="Disordered" evidence="1">
    <location>
        <begin position="48"/>
        <end position="105"/>
    </location>
</feature>
<feature type="domain" description="Duffy-binding-like" evidence="2">
    <location>
        <begin position="383"/>
        <end position="472"/>
    </location>
</feature>
<sequence length="475" mass="54392">MKEISEKIEEILKNGDKKPGQPTTQKDWWEKNGERIWEGMICALTYTEEEGPRGQPLKQNESLKDKLIDKKTGKPQKNGDNDYTYENVELQDQNDGRKGGDNPKLSDFVKLPPFFRWLHEWGESFCRERAKRLAQIKKECAQDDKPCSGYGEDCKDQLSDDPSTDADLKCPSCATPCGLYKRWIGRKKIEFDKQEKAYNEQKAKCQTQSNGDQGNKAGNVFCGTLENYKEAKEFLQKLGSCSKNENGVGKTVFENTEETFQHAKDCNPCSKFNVNCKKAKCTSADKKVTCNGNNGGTTTITAKDIENKTDVNNIVMLVSDNVENVFEHVLDECVLGDCKSSGIFKGFRKEQWKCGKVCGYVVCKSENGNGRENQNKIITIRGLVEHWVHNFLEDYNKIRKKLNLCVKNRKDPKCIKYCVDTWINEKRKEWQQITERLNEQYKNDNQPDYSVKTILEELIPKIAVVNDQDNVIKLS</sequence>
<dbReference type="Gene3D" id="1.20.58.830">
    <property type="match status" value="1"/>
</dbReference>
<dbReference type="Pfam" id="PF18562">
    <property type="entry name" value="CIDR1_gamma"/>
    <property type="match status" value="1"/>
</dbReference>
<reference evidence="6 7" key="2">
    <citation type="submission" date="2013-02" db="EMBL/GenBank/DDBJ databases">
        <title>The Genome Sequence of Plasmodium falciparum CAMP/Malaysia.</title>
        <authorList>
            <consortium name="The Broad Institute Genome Sequencing Platform"/>
            <consortium name="The Broad Institute Genome Sequencing Center for Infectious Disease"/>
            <person name="Neafsey D."/>
            <person name="Cheeseman I."/>
            <person name="Volkman S."/>
            <person name="Adams J."/>
            <person name="Walker B."/>
            <person name="Young S.K."/>
            <person name="Zeng Q."/>
            <person name="Gargeya S."/>
            <person name="Fitzgerald M."/>
            <person name="Haas B."/>
            <person name="Abouelleil A."/>
            <person name="Alvarado L."/>
            <person name="Arachchi H.M."/>
            <person name="Berlin A.M."/>
            <person name="Chapman S.B."/>
            <person name="Dewar J."/>
            <person name="Goldberg J."/>
            <person name="Griggs A."/>
            <person name="Gujja S."/>
            <person name="Hansen M."/>
            <person name="Howarth C."/>
            <person name="Imamovic A."/>
            <person name="Larimer J."/>
            <person name="McCowan C."/>
            <person name="Murphy C."/>
            <person name="Neiman D."/>
            <person name="Pearson M."/>
            <person name="Priest M."/>
            <person name="Roberts A."/>
            <person name="Saif S."/>
            <person name="Shea T."/>
            <person name="Sisk P."/>
            <person name="Sykes S."/>
            <person name="Wortman J."/>
            <person name="Nusbaum C."/>
            <person name="Birren B."/>
        </authorList>
    </citation>
    <scope>NUCLEOTIDE SEQUENCE [LARGE SCALE GENOMIC DNA]</scope>
    <source>
        <strain evidence="6 7">CAMP/Malaysia</strain>
    </source>
</reference>
<dbReference type="Gene3D" id="1.20.58.1930">
    <property type="match status" value="1"/>
</dbReference>
<feature type="region of interest" description="Disordered" evidence="1">
    <location>
        <begin position="1"/>
        <end position="29"/>
    </location>
</feature>
<dbReference type="InterPro" id="IPR008602">
    <property type="entry name" value="Duffy-antigen-binding"/>
</dbReference>
<dbReference type="AlphaFoldDB" id="A0A024WYJ1"/>
<accession>A0A024WYJ1</accession>
<evidence type="ECO:0000259" key="3">
    <source>
        <dbReference type="Pfam" id="PF05424"/>
    </source>
</evidence>
<dbReference type="Gene3D" id="1.20.1310.20">
    <property type="entry name" value="Duffy-antigen binding domain"/>
    <property type="match status" value="1"/>
</dbReference>
<name>A0A024WYJ1_PLAFC</name>
<evidence type="ECO:0000259" key="4">
    <source>
        <dbReference type="Pfam" id="PF18562"/>
    </source>
</evidence>
<dbReference type="InterPro" id="IPR041480">
    <property type="entry name" value="CIDR1_gamma"/>
</dbReference>
<feature type="compositionally biased region" description="Basic and acidic residues" evidence="1">
    <location>
        <begin position="1"/>
        <end position="19"/>
    </location>
</feature>
<feature type="compositionally biased region" description="Basic and acidic residues" evidence="1">
    <location>
        <begin position="61"/>
        <end position="80"/>
    </location>
</feature>
<dbReference type="InterPro" id="IPR042202">
    <property type="entry name" value="Duffy-ag-bd_sf"/>
</dbReference>
<evidence type="ECO:0000256" key="1">
    <source>
        <dbReference type="SAM" id="MobiDB-lite"/>
    </source>
</evidence>
<dbReference type="FunFam" id="1.20.58.830:FF:000001">
    <property type="entry name" value="Erythrocyte membrane protein 1, PfEMP1"/>
    <property type="match status" value="1"/>
</dbReference>
<dbReference type="EMBL" id="KI927713">
    <property type="protein sequence ID" value="ETW58087.1"/>
    <property type="molecule type" value="Genomic_DNA"/>
</dbReference>
<dbReference type="GO" id="GO:0016020">
    <property type="term" value="C:membrane"/>
    <property type="evidence" value="ECO:0007669"/>
    <property type="project" value="InterPro"/>
</dbReference>
<dbReference type="Proteomes" id="UP000030694">
    <property type="component" value="Unassembled WGS sequence"/>
</dbReference>
<dbReference type="Pfam" id="PF22672">
    <property type="entry name" value="DBL_C"/>
    <property type="match status" value="1"/>
</dbReference>
<organism evidence="6 7">
    <name type="scientific">Plasmodium falciparum (isolate Camp / Malaysia)</name>
    <dbReference type="NCBI Taxonomy" id="5835"/>
    <lineage>
        <taxon>Eukaryota</taxon>
        <taxon>Sar</taxon>
        <taxon>Alveolata</taxon>
        <taxon>Apicomplexa</taxon>
        <taxon>Aconoidasida</taxon>
        <taxon>Haemosporida</taxon>
        <taxon>Plasmodiidae</taxon>
        <taxon>Plasmodium</taxon>
        <taxon>Plasmodium (Laverania)</taxon>
    </lineage>
</organism>
<dbReference type="SUPFAM" id="SSF140924">
    <property type="entry name" value="Duffy binding domain-like"/>
    <property type="match status" value="2"/>
</dbReference>
<gene>
    <name evidence="6" type="ORF">PFMC_06016</name>
</gene>